<proteinExistence type="predicted"/>
<feature type="region of interest" description="Disordered" evidence="1">
    <location>
        <begin position="479"/>
        <end position="532"/>
    </location>
</feature>
<feature type="compositionally biased region" description="Low complexity" evidence="1">
    <location>
        <begin position="485"/>
        <end position="503"/>
    </location>
</feature>
<evidence type="ECO:0000313" key="2">
    <source>
        <dbReference type="EMBL" id="THD27055.1"/>
    </source>
</evidence>
<dbReference type="Proteomes" id="UP000230066">
    <property type="component" value="Unassembled WGS sequence"/>
</dbReference>
<dbReference type="AlphaFoldDB" id="A0A4E0RI55"/>
<feature type="region of interest" description="Disordered" evidence="1">
    <location>
        <begin position="400"/>
        <end position="456"/>
    </location>
</feature>
<dbReference type="EMBL" id="JXXN02000541">
    <property type="protein sequence ID" value="THD27055.1"/>
    <property type="molecule type" value="Genomic_DNA"/>
</dbReference>
<evidence type="ECO:0000256" key="1">
    <source>
        <dbReference type="SAM" id="MobiDB-lite"/>
    </source>
</evidence>
<reference evidence="2" key="1">
    <citation type="submission" date="2019-03" db="EMBL/GenBank/DDBJ databases">
        <title>Improved annotation for the trematode Fasciola hepatica.</title>
        <authorList>
            <person name="Choi Y.-J."/>
            <person name="Martin J."/>
            <person name="Mitreva M."/>
        </authorList>
    </citation>
    <scope>NUCLEOTIDE SEQUENCE [LARGE SCALE GENOMIC DNA]</scope>
</reference>
<evidence type="ECO:0000313" key="3">
    <source>
        <dbReference type="Proteomes" id="UP000230066"/>
    </source>
</evidence>
<accession>A0A4E0RI55</accession>
<protein>
    <submittedName>
        <fullName evidence="2">Uncharacterized protein</fullName>
    </submittedName>
</protein>
<keyword evidence="3" id="KW-1185">Reference proteome</keyword>
<feature type="compositionally biased region" description="Polar residues" evidence="1">
    <location>
        <begin position="443"/>
        <end position="453"/>
    </location>
</feature>
<comment type="caution">
    <text evidence="2">The sequence shown here is derived from an EMBL/GenBank/DDBJ whole genome shotgun (WGS) entry which is preliminary data.</text>
</comment>
<sequence length="532" mass="59811">MASSALILFAMATRDVPANLIQEATERYRKRAKEQFRAFLDEKYKEMNNIILENLPSINGLPLSAFLNRMRGVIPLGHHTPSTLQKMLDDELERLNNANHDPAIESKLTHEDKIQAVRIFCRAAADPKDRDIYSTWLGSNVASLNEVLANCLGTEHRDLTQETCFTIAYLARQFHFQMNDKLDLVIAALVRAMAMALIPWESYVEQYREAKERHNDIELARGRTVAFHHPRMEYQFSEVNHGVLGCIYYTLGDLLFSCPIPKLIHFFECRIFRRREMTRNLLFTILHVVVVNLTELKAEAERLSSLAKQSNATTVRGSDRAGPLTSRRGKLYSESMWSELPANLYSDIIRVYNDRNRANKVLINEIMALLRAHAPEKLPMFEEATLKALELYTGSGGGRLTETYQIGRPTTGDSTAAAARRRKSTQPHDATSGIANGGKPGANITSGTLTSGEPTAINRPSRILAHLPTVADTQIQTEKFGEKLSSGTSSSTESSEGNYSSESNKQESKISRRTIIVPKISDLMQPNRVFRK</sequence>
<name>A0A4E0RI55_FASHE</name>
<gene>
    <name evidence="2" type="ORF">D915_001907</name>
</gene>
<organism evidence="2 3">
    <name type="scientific">Fasciola hepatica</name>
    <name type="common">Liver fluke</name>
    <dbReference type="NCBI Taxonomy" id="6192"/>
    <lineage>
        <taxon>Eukaryota</taxon>
        <taxon>Metazoa</taxon>
        <taxon>Spiralia</taxon>
        <taxon>Lophotrochozoa</taxon>
        <taxon>Platyhelminthes</taxon>
        <taxon>Trematoda</taxon>
        <taxon>Digenea</taxon>
        <taxon>Plagiorchiida</taxon>
        <taxon>Echinostomata</taxon>
        <taxon>Echinostomatoidea</taxon>
        <taxon>Fasciolidae</taxon>
        <taxon>Fasciola</taxon>
    </lineage>
</organism>